<sequence>MTFATVARLRSFRRAADELGVAPSTLSHALRTLETRLGVRLLNRTTRSVSPTEAGIRLLEGLGPAFDLLDDALESVAPFRGQVQGVVRLNAPRLAVAMFVRDILPKMAERFPEVTVDIVAKDRLVDIVEQGFDVGVRPHDMIPKDMIAAPMPAGLRYVCVAAPAYLERAGTPDTPEALNRHRCIGHRLPSGKPYRWEFERNGTPLALAISGRLVLDDEALMVDAAVAGLGIAYVPEFAASGALTRGRLRQVLSDWMPGEERLALYFPGHRSIPPALRALLDVVRDVGASRKPGAAWASARD</sequence>
<dbReference type="PANTHER" id="PTHR30537">
    <property type="entry name" value="HTH-TYPE TRANSCRIPTIONAL REGULATOR"/>
    <property type="match status" value="1"/>
</dbReference>
<dbReference type="Gene3D" id="1.10.10.10">
    <property type="entry name" value="Winged helix-like DNA-binding domain superfamily/Winged helix DNA-binding domain"/>
    <property type="match status" value="1"/>
</dbReference>
<protein>
    <submittedName>
        <fullName evidence="6">LysR family transcriptional regulator</fullName>
    </submittedName>
</protein>
<keyword evidence="7" id="KW-1185">Reference proteome</keyword>
<comment type="caution">
    <text evidence="6">The sequence shown here is derived from an EMBL/GenBank/DDBJ whole genome shotgun (WGS) entry which is preliminary data.</text>
</comment>
<evidence type="ECO:0000259" key="5">
    <source>
        <dbReference type="PROSITE" id="PS50931"/>
    </source>
</evidence>
<dbReference type="Proteomes" id="UP001272940">
    <property type="component" value="Unassembled WGS sequence"/>
</dbReference>
<dbReference type="Pfam" id="PF03466">
    <property type="entry name" value="LysR_substrate"/>
    <property type="match status" value="1"/>
</dbReference>
<evidence type="ECO:0000256" key="2">
    <source>
        <dbReference type="ARBA" id="ARBA00023015"/>
    </source>
</evidence>
<evidence type="ECO:0000256" key="3">
    <source>
        <dbReference type="ARBA" id="ARBA00023125"/>
    </source>
</evidence>
<accession>A0ABU4KRX2</accession>
<dbReference type="InterPro" id="IPR036390">
    <property type="entry name" value="WH_DNA-bd_sf"/>
</dbReference>
<gene>
    <name evidence="6" type="ORF">NJD11_11640</name>
</gene>
<dbReference type="PROSITE" id="PS50931">
    <property type="entry name" value="HTH_LYSR"/>
    <property type="match status" value="1"/>
</dbReference>
<dbReference type="InterPro" id="IPR000847">
    <property type="entry name" value="LysR_HTH_N"/>
</dbReference>
<name>A0ABU4KRX2_BREVE</name>
<dbReference type="InterPro" id="IPR036388">
    <property type="entry name" value="WH-like_DNA-bd_sf"/>
</dbReference>
<evidence type="ECO:0000313" key="6">
    <source>
        <dbReference type="EMBL" id="MDX2335587.1"/>
    </source>
</evidence>
<keyword evidence="3" id="KW-0238">DNA-binding</keyword>
<evidence type="ECO:0000256" key="1">
    <source>
        <dbReference type="ARBA" id="ARBA00009437"/>
    </source>
</evidence>
<comment type="similarity">
    <text evidence="1">Belongs to the LysR transcriptional regulatory family.</text>
</comment>
<evidence type="ECO:0000256" key="4">
    <source>
        <dbReference type="ARBA" id="ARBA00023163"/>
    </source>
</evidence>
<dbReference type="PANTHER" id="PTHR30537:SF1">
    <property type="entry name" value="HTH-TYPE TRANSCRIPTIONAL REGULATOR PGRR"/>
    <property type="match status" value="1"/>
</dbReference>
<feature type="domain" description="HTH lysR-type" evidence="5">
    <location>
        <begin position="1"/>
        <end position="52"/>
    </location>
</feature>
<keyword evidence="4" id="KW-0804">Transcription</keyword>
<organism evidence="6 7">
    <name type="scientific">Brevundimonas vesicularis</name>
    <name type="common">Pseudomonas vesicularis</name>
    <dbReference type="NCBI Taxonomy" id="41276"/>
    <lineage>
        <taxon>Bacteria</taxon>
        <taxon>Pseudomonadati</taxon>
        <taxon>Pseudomonadota</taxon>
        <taxon>Alphaproteobacteria</taxon>
        <taxon>Caulobacterales</taxon>
        <taxon>Caulobacteraceae</taxon>
        <taxon>Brevundimonas</taxon>
    </lineage>
</organism>
<dbReference type="Gene3D" id="3.40.190.290">
    <property type="match status" value="1"/>
</dbReference>
<reference evidence="6 7" key="1">
    <citation type="journal article" date="2023" name="FEMS Microbes">
        <title>Whole genomes of deep-sea sponge-associated bacteria exhibit high novel natural product potential.</title>
        <authorList>
            <person name="Hesketh-Best P.J."/>
            <person name="January G.G."/>
            <person name="Koch M.J."/>
            <person name="Warburton P.J."/>
            <person name="Howell K.L."/>
            <person name="Upton M."/>
        </authorList>
    </citation>
    <scope>NUCLEOTIDE SEQUENCE [LARGE SCALE GENOMIC DNA]</scope>
    <source>
        <strain evidence="6 7">PC206-O</strain>
    </source>
</reference>
<dbReference type="SUPFAM" id="SSF46785">
    <property type="entry name" value="Winged helix' DNA-binding domain"/>
    <property type="match status" value="1"/>
</dbReference>
<evidence type="ECO:0000313" key="7">
    <source>
        <dbReference type="Proteomes" id="UP001272940"/>
    </source>
</evidence>
<dbReference type="EMBL" id="JAMYEC010000007">
    <property type="protein sequence ID" value="MDX2335587.1"/>
    <property type="molecule type" value="Genomic_DNA"/>
</dbReference>
<dbReference type="InterPro" id="IPR058163">
    <property type="entry name" value="LysR-type_TF_proteobact-type"/>
</dbReference>
<proteinExistence type="inferred from homology"/>
<dbReference type="RefSeq" id="WP_244878352.1">
    <property type="nucleotide sequence ID" value="NZ_JAMYEC010000007.1"/>
</dbReference>
<dbReference type="SUPFAM" id="SSF53850">
    <property type="entry name" value="Periplasmic binding protein-like II"/>
    <property type="match status" value="1"/>
</dbReference>
<dbReference type="Pfam" id="PF00126">
    <property type="entry name" value="HTH_1"/>
    <property type="match status" value="1"/>
</dbReference>
<dbReference type="InterPro" id="IPR005119">
    <property type="entry name" value="LysR_subst-bd"/>
</dbReference>
<keyword evidence="2" id="KW-0805">Transcription regulation</keyword>